<reference evidence="2" key="2">
    <citation type="submission" date="2025-08" db="UniProtKB">
        <authorList>
            <consortium name="Ensembl"/>
        </authorList>
    </citation>
    <scope>IDENTIFICATION</scope>
</reference>
<dbReference type="Pfam" id="PF02758">
    <property type="entry name" value="PYRIN"/>
    <property type="match status" value="1"/>
</dbReference>
<dbReference type="SMART" id="SM01289">
    <property type="entry name" value="PYRIN"/>
    <property type="match status" value="1"/>
</dbReference>
<sequence>MATNQQELLNSLQNFGQEDLKTFQWHLINGVEGFTSIQKAFLERADRPDTVDQMVQRYGHSKAVEVTLAILKKMNQNQLAEELTTKLKNGKICSV</sequence>
<keyword evidence="3" id="KW-1185">Reference proteome</keyword>
<dbReference type="AlphaFoldDB" id="A0AAR2LXU9"/>
<dbReference type="Gene3D" id="1.10.533.10">
    <property type="entry name" value="Death Domain, Fas"/>
    <property type="match status" value="1"/>
</dbReference>
<proteinExistence type="predicted"/>
<dbReference type="InterPro" id="IPR004020">
    <property type="entry name" value="DAPIN"/>
</dbReference>
<dbReference type="SUPFAM" id="SSF47986">
    <property type="entry name" value="DEATH domain"/>
    <property type="match status" value="1"/>
</dbReference>
<dbReference type="InterPro" id="IPR011029">
    <property type="entry name" value="DEATH-like_dom_sf"/>
</dbReference>
<reference evidence="2 3" key="1">
    <citation type="submission" date="2020-10" db="EMBL/GenBank/DDBJ databases">
        <title>Pygocentrus nattereri (red-bellied piranha) genome, fPygNat1, primary haplotype.</title>
        <authorList>
            <person name="Myers G."/>
            <person name="Meyer A."/>
            <person name="Karagic N."/>
            <person name="Pippel M."/>
            <person name="Winkler S."/>
            <person name="Tracey A."/>
            <person name="Wood J."/>
            <person name="Formenti G."/>
            <person name="Howe K."/>
            <person name="Fedrigo O."/>
            <person name="Jarvis E.D."/>
        </authorList>
    </citation>
    <scope>NUCLEOTIDE SEQUENCE [LARGE SCALE GENOMIC DNA]</scope>
</reference>
<dbReference type="CDD" id="cd08321">
    <property type="entry name" value="Pyrin_ASC-like"/>
    <property type="match status" value="1"/>
</dbReference>
<protein>
    <recommendedName>
        <fullName evidence="1">Pyrin domain-containing protein</fullName>
    </recommendedName>
</protein>
<feature type="domain" description="Pyrin" evidence="1">
    <location>
        <begin position="1"/>
        <end position="89"/>
    </location>
</feature>
<evidence type="ECO:0000313" key="3">
    <source>
        <dbReference type="Proteomes" id="UP001501920"/>
    </source>
</evidence>
<accession>A0AAR2LXU9</accession>
<dbReference type="PROSITE" id="PS50824">
    <property type="entry name" value="DAPIN"/>
    <property type="match status" value="1"/>
</dbReference>
<name>A0AAR2LXU9_PYGNA</name>
<dbReference type="GeneTree" id="ENSGT01120000272237"/>
<reference evidence="2" key="3">
    <citation type="submission" date="2025-09" db="UniProtKB">
        <authorList>
            <consortium name="Ensembl"/>
        </authorList>
    </citation>
    <scope>IDENTIFICATION</scope>
</reference>
<dbReference type="Ensembl" id="ENSPNAT00000077226.1">
    <property type="protein sequence ID" value="ENSPNAP00000081380.1"/>
    <property type="gene ID" value="ENSPNAG00000030251.1"/>
</dbReference>
<evidence type="ECO:0000313" key="2">
    <source>
        <dbReference type="Ensembl" id="ENSPNAP00000081380.1"/>
    </source>
</evidence>
<evidence type="ECO:0000259" key="1">
    <source>
        <dbReference type="PROSITE" id="PS50824"/>
    </source>
</evidence>
<dbReference type="Proteomes" id="UP001501920">
    <property type="component" value="Chromosome 12"/>
</dbReference>
<organism evidence="2 3">
    <name type="scientific">Pygocentrus nattereri</name>
    <name type="common">Red-bellied piranha</name>
    <dbReference type="NCBI Taxonomy" id="42514"/>
    <lineage>
        <taxon>Eukaryota</taxon>
        <taxon>Metazoa</taxon>
        <taxon>Chordata</taxon>
        <taxon>Craniata</taxon>
        <taxon>Vertebrata</taxon>
        <taxon>Euteleostomi</taxon>
        <taxon>Actinopterygii</taxon>
        <taxon>Neopterygii</taxon>
        <taxon>Teleostei</taxon>
        <taxon>Ostariophysi</taxon>
        <taxon>Characiformes</taxon>
        <taxon>Characoidei</taxon>
        <taxon>Pygocentrus</taxon>
    </lineage>
</organism>